<dbReference type="PANTHER" id="PTHR13789:SF309">
    <property type="entry name" value="PUTATIVE (AFU_ORTHOLOGUE AFUA_6G14510)-RELATED"/>
    <property type="match status" value="1"/>
</dbReference>
<sequence length="403" mass="41983">MNRVRTAMIIGGGIAGPVTACALRRAGIEATVYEAYADLAPGDASGGALGIAPNGLDALRVIGAEEAVCAIGQPTTDMVFENGRGRRLGSAAGLPGLPPTRTVLRADLHRVLREHARDHDIRTEHGRRLVGVREEPDGVTAEFADGSTATADIVIGADGIRSTVRTLIDPAAPAPEYVGLLGFGVGASIPGDGAARPAPGAMHFAFGKRAFFGYWTHSDGSVALFSNLPHPPMTTAEARAVPAERWLGLLREAHAGDVPAEAVLRAASADDLLVAGPLELMPPLPHWHRDRLVLVGDSAHAPSASSGQGASLAMESGIQLARCLRDLPDPTAAFAAYEAMRRPRVEKIAAAAAKTNNSKAAGPLAKAVMALLMPIMTRTVLTPEKMFGEAQRHHIDWSAPAAA</sequence>
<dbReference type="PANTHER" id="PTHR13789">
    <property type="entry name" value="MONOOXYGENASE"/>
    <property type="match status" value="1"/>
</dbReference>
<keyword evidence="2 4" id="KW-0503">Monooxygenase</keyword>
<evidence type="ECO:0000256" key="2">
    <source>
        <dbReference type="ARBA" id="ARBA00023033"/>
    </source>
</evidence>
<dbReference type="RefSeq" id="WP_078978899.1">
    <property type="nucleotide sequence ID" value="NZ_MWQN01000001.1"/>
</dbReference>
<name>A0A1T3P6C6_9ACTN</name>
<dbReference type="InterPro" id="IPR002938">
    <property type="entry name" value="FAD-bd"/>
</dbReference>
<dbReference type="Pfam" id="PF01494">
    <property type="entry name" value="FAD_binding_3"/>
    <property type="match status" value="2"/>
</dbReference>
<dbReference type="AlphaFoldDB" id="A0A1T3P6C6"/>
<reference evidence="4 5" key="1">
    <citation type="submission" date="2017-03" db="EMBL/GenBank/DDBJ databases">
        <title>Draft genome sequence of Streptomyces scabrisporus NF3, endophyte isolated from Amphipterygium adstringens.</title>
        <authorList>
            <person name="Vazquez M."/>
            <person name="Ceapa C.D."/>
            <person name="Rodriguez Luna D."/>
            <person name="Sanchez Esquivel S."/>
        </authorList>
    </citation>
    <scope>NUCLEOTIDE SEQUENCE [LARGE SCALE GENOMIC DNA]</scope>
    <source>
        <strain evidence="4 5">NF3</strain>
    </source>
</reference>
<dbReference type="SUPFAM" id="SSF51905">
    <property type="entry name" value="FAD/NAD(P)-binding domain"/>
    <property type="match status" value="1"/>
</dbReference>
<dbReference type="Proteomes" id="UP000190037">
    <property type="component" value="Unassembled WGS sequence"/>
</dbReference>
<dbReference type="InterPro" id="IPR036188">
    <property type="entry name" value="FAD/NAD-bd_sf"/>
</dbReference>
<dbReference type="EMBL" id="MWQN01000001">
    <property type="protein sequence ID" value="OPC84603.1"/>
    <property type="molecule type" value="Genomic_DNA"/>
</dbReference>
<evidence type="ECO:0000313" key="5">
    <source>
        <dbReference type="Proteomes" id="UP000190037"/>
    </source>
</evidence>
<evidence type="ECO:0000313" key="4">
    <source>
        <dbReference type="EMBL" id="OPC84603.1"/>
    </source>
</evidence>
<evidence type="ECO:0000259" key="3">
    <source>
        <dbReference type="Pfam" id="PF01494"/>
    </source>
</evidence>
<keyword evidence="5" id="KW-1185">Reference proteome</keyword>
<dbReference type="PRINTS" id="PR00420">
    <property type="entry name" value="RNGMNOXGNASE"/>
</dbReference>
<feature type="domain" description="FAD-binding" evidence="3">
    <location>
        <begin position="7"/>
        <end position="171"/>
    </location>
</feature>
<evidence type="ECO:0000256" key="1">
    <source>
        <dbReference type="ARBA" id="ARBA00023002"/>
    </source>
</evidence>
<dbReference type="GO" id="GO:0071949">
    <property type="term" value="F:FAD binding"/>
    <property type="evidence" value="ECO:0007669"/>
    <property type="project" value="InterPro"/>
</dbReference>
<dbReference type="OrthoDB" id="9782160at2"/>
<gene>
    <name evidence="4" type="ORF">B4N89_30050</name>
</gene>
<dbReference type="GO" id="GO:0004497">
    <property type="term" value="F:monooxygenase activity"/>
    <property type="evidence" value="ECO:0007669"/>
    <property type="project" value="UniProtKB-KW"/>
</dbReference>
<dbReference type="Gene3D" id="3.50.50.60">
    <property type="entry name" value="FAD/NAD(P)-binding domain"/>
    <property type="match status" value="1"/>
</dbReference>
<feature type="domain" description="FAD-binding" evidence="3">
    <location>
        <begin position="286"/>
        <end position="350"/>
    </location>
</feature>
<organism evidence="4 5">
    <name type="scientific">Embleya scabrispora</name>
    <dbReference type="NCBI Taxonomy" id="159449"/>
    <lineage>
        <taxon>Bacteria</taxon>
        <taxon>Bacillati</taxon>
        <taxon>Actinomycetota</taxon>
        <taxon>Actinomycetes</taxon>
        <taxon>Kitasatosporales</taxon>
        <taxon>Streptomycetaceae</taxon>
        <taxon>Embleya</taxon>
    </lineage>
</organism>
<protein>
    <submittedName>
        <fullName evidence="4">Monooxygenase</fullName>
    </submittedName>
</protein>
<proteinExistence type="predicted"/>
<dbReference type="InterPro" id="IPR050493">
    <property type="entry name" value="FAD-dep_Monooxygenase_BioMet"/>
</dbReference>
<dbReference type="STRING" id="159449.B4N89_30050"/>
<accession>A0A1T3P6C6</accession>
<keyword evidence="1" id="KW-0560">Oxidoreductase</keyword>
<comment type="caution">
    <text evidence="4">The sequence shown here is derived from an EMBL/GenBank/DDBJ whole genome shotgun (WGS) entry which is preliminary data.</text>
</comment>